<dbReference type="PANTHER" id="PTHR14359">
    <property type="entry name" value="HOMO-OLIGOMERIC FLAVIN CONTAINING CYS DECARBOXYLASE FAMILY"/>
    <property type="match status" value="1"/>
</dbReference>
<comment type="catalytic activity">
    <reaction evidence="3 4">
        <text>(R)-4'-phosphopantothenate + L-cysteine + CTP = N-[(R)-4-phosphopantothenoyl]-L-cysteine + CMP + diphosphate + H(+)</text>
        <dbReference type="Rhea" id="RHEA:19397"/>
        <dbReference type="ChEBI" id="CHEBI:10986"/>
        <dbReference type="ChEBI" id="CHEBI:15378"/>
        <dbReference type="ChEBI" id="CHEBI:33019"/>
        <dbReference type="ChEBI" id="CHEBI:35235"/>
        <dbReference type="ChEBI" id="CHEBI:37563"/>
        <dbReference type="ChEBI" id="CHEBI:59458"/>
        <dbReference type="ChEBI" id="CHEBI:60377"/>
        <dbReference type="EC" id="6.3.2.5"/>
    </reaction>
</comment>
<comment type="function">
    <text evidence="4">Catalyzes two steps in the biosynthesis of coenzyme A. In the first step cysteine is conjugated to 4'-phosphopantothenate to form 4-phosphopantothenoylcysteine, in the latter compound is decarboxylated to form 4'-phosphopantotheine.</text>
</comment>
<dbReference type="SUPFAM" id="SSF52507">
    <property type="entry name" value="Homo-oligomeric flavin-containing Cys decarboxylases, HFCD"/>
    <property type="match status" value="1"/>
</dbReference>
<keyword evidence="3 4" id="KW-0285">Flavoprotein</keyword>
<evidence type="ECO:0000313" key="8">
    <source>
        <dbReference type="Proteomes" id="UP001597282"/>
    </source>
</evidence>
<keyword evidence="2 3" id="KW-0456">Lyase</keyword>
<gene>
    <name evidence="3 7" type="primary">coaBC</name>
    <name evidence="7" type="ORF">ACFQ4Y_06745</name>
</gene>
<dbReference type="SUPFAM" id="SSF102645">
    <property type="entry name" value="CoaB-like"/>
    <property type="match status" value="1"/>
</dbReference>
<comment type="pathway">
    <text evidence="3 4">Cofactor biosynthesis; coenzyme A biosynthesis; CoA from (R)-pantothenate: step 2/5.</text>
</comment>
<feature type="binding site" evidence="3">
    <location>
        <position position="322"/>
    </location>
    <ligand>
        <name>CTP</name>
        <dbReference type="ChEBI" id="CHEBI:37563"/>
    </ligand>
</feature>
<feature type="binding site" evidence="3">
    <location>
        <position position="340"/>
    </location>
    <ligand>
        <name>CTP</name>
        <dbReference type="ChEBI" id="CHEBI:37563"/>
    </ligand>
</feature>
<comment type="similarity">
    <text evidence="3 4">In the N-terminal section; belongs to the HFCD (homo-oligomeric flavin containing Cys decarboxylase) superfamily.</text>
</comment>
<dbReference type="InterPro" id="IPR003382">
    <property type="entry name" value="Flavoprotein"/>
</dbReference>
<dbReference type="PANTHER" id="PTHR14359:SF6">
    <property type="entry name" value="PHOSPHOPANTOTHENOYLCYSTEINE DECARBOXYLASE"/>
    <property type="match status" value="1"/>
</dbReference>
<evidence type="ECO:0000256" key="4">
    <source>
        <dbReference type="RuleBase" id="RU364078"/>
    </source>
</evidence>
<comment type="catalytic activity">
    <reaction evidence="3 4">
        <text>N-[(R)-4-phosphopantothenoyl]-L-cysteine + H(+) = (R)-4'-phosphopantetheine + CO2</text>
        <dbReference type="Rhea" id="RHEA:16793"/>
        <dbReference type="ChEBI" id="CHEBI:15378"/>
        <dbReference type="ChEBI" id="CHEBI:16526"/>
        <dbReference type="ChEBI" id="CHEBI:59458"/>
        <dbReference type="ChEBI" id="CHEBI:61723"/>
        <dbReference type="EC" id="4.1.1.36"/>
    </reaction>
</comment>
<dbReference type="HAMAP" id="MF_02225">
    <property type="entry name" value="CoaBC"/>
    <property type="match status" value="1"/>
</dbReference>
<comment type="cofactor">
    <cofactor evidence="3">
        <name>FMN</name>
        <dbReference type="ChEBI" id="CHEBI:58210"/>
    </cofactor>
    <text evidence="3">Binds 1 FMN per subunit.</text>
</comment>
<feature type="binding site" evidence="3">
    <location>
        <position position="336"/>
    </location>
    <ligand>
        <name>CTP</name>
        <dbReference type="ChEBI" id="CHEBI:37563"/>
    </ligand>
</feature>
<dbReference type="GO" id="GO:0004633">
    <property type="term" value="F:phosphopantothenoylcysteine decarboxylase activity"/>
    <property type="evidence" value="ECO:0007669"/>
    <property type="project" value="UniProtKB-EC"/>
</dbReference>
<comment type="caution">
    <text evidence="3">Lacks conserved residue(s) required for the propagation of feature annotation.</text>
</comment>
<evidence type="ECO:0000259" key="5">
    <source>
        <dbReference type="Pfam" id="PF02441"/>
    </source>
</evidence>
<evidence type="ECO:0000256" key="1">
    <source>
        <dbReference type="ARBA" id="ARBA00022793"/>
    </source>
</evidence>
<feature type="active site" description="Proton donor" evidence="3">
    <location>
        <position position="156"/>
    </location>
</feature>
<dbReference type="Pfam" id="PF02441">
    <property type="entry name" value="Flavoprotein"/>
    <property type="match status" value="1"/>
</dbReference>
<evidence type="ECO:0000256" key="3">
    <source>
        <dbReference type="HAMAP-Rule" id="MF_02225"/>
    </source>
</evidence>
<dbReference type="InterPro" id="IPR005252">
    <property type="entry name" value="CoaBC"/>
</dbReference>
<dbReference type="GO" id="GO:0004632">
    <property type="term" value="F:phosphopantothenate--cysteine ligase activity"/>
    <property type="evidence" value="ECO:0007669"/>
    <property type="project" value="UniProtKB-EC"/>
</dbReference>
<feature type="binding site" evidence="3">
    <location>
        <position position="278"/>
    </location>
    <ligand>
        <name>CTP</name>
        <dbReference type="ChEBI" id="CHEBI:37563"/>
    </ligand>
</feature>
<sequence>MIGKRIVVGVTGGIAVFKAAGLVSQLAQRGADVRVILTRSASKFVTPLTFQTLSRNPVAVDTFEEKDPSVVSHIDLADHADLFVIVPATANILAKMAHGLGDDMLSTTLLATQAPILIAPAMNVHMYQNPVVQENIRKLKRLGHHFVEPASGPLACGYVGQGRMEEPERILEVIAEMLREPTSLLQGKRVLVTAGPTREPLDPVRYLSNRSSGKMGYAIAEACVRAGAETVLVSGPTELSSPSGVRRVQVTTAEEMWRAVMEEMTACDVIIKAAAVSDYTSETVASQKMKKSGERMQLELKRTRDILAEAGQRKEGRFLVGFAAETEQVAQHAMDKLHRKNLDLVVANDVSLPGAGFDGDTNRVTVFDADGEVVSLPQMSKREVADRLVALIGERLHHG</sequence>
<dbReference type="InterPro" id="IPR036551">
    <property type="entry name" value="Flavin_trans-like"/>
</dbReference>
<dbReference type="Proteomes" id="UP001597282">
    <property type="component" value="Unassembled WGS sequence"/>
</dbReference>
<dbReference type="RefSeq" id="WP_380163916.1">
    <property type="nucleotide sequence ID" value="NZ_JBHTNU010000005.1"/>
</dbReference>
<dbReference type="EMBL" id="JBHTNU010000005">
    <property type="protein sequence ID" value="MFD1426638.1"/>
    <property type="molecule type" value="Genomic_DNA"/>
</dbReference>
<dbReference type="NCBIfam" id="TIGR00521">
    <property type="entry name" value="coaBC_dfp"/>
    <property type="match status" value="1"/>
</dbReference>
<dbReference type="Gene3D" id="3.40.50.1950">
    <property type="entry name" value="Flavin prenyltransferase-like"/>
    <property type="match status" value="1"/>
</dbReference>
<keyword evidence="3" id="KW-0479">Metal-binding</keyword>
<accession>A0ABW4C9S8</accession>
<dbReference type="Gene3D" id="3.40.50.10300">
    <property type="entry name" value="CoaB-like"/>
    <property type="match status" value="1"/>
</dbReference>
<feature type="domain" description="Flavoprotein" evidence="5">
    <location>
        <begin position="4"/>
        <end position="177"/>
    </location>
</feature>
<dbReference type="EC" id="6.3.2.5" evidence="3"/>
<proteinExistence type="inferred from homology"/>
<dbReference type="Pfam" id="PF04127">
    <property type="entry name" value="DFP"/>
    <property type="match status" value="1"/>
</dbReference>
<reference evidence="8" key="1">
    <citation type="journal article" date="2019" name="Int. J. Syst. Evol. Microbiol.">
        <title>The Global Catalogue of Microorganisms (GCM) 10K type strain sequencing project: providing services to taxonomists for standard genome sequencing and annotation.</title>
        <authorList>
            <consortium name="The Broad Institute Genomics Platform"/>
            <consortium name="The Broad Institute Genome Sequencing Center for Infectious Disease"/>
            <person name="Wu L."/>
            <person name="Ma J."/>
        </authorList>
    </citation>
    <scope>NUCLEOTIDE SEQUENCE [LARGE SCALE GENOMIC DNA]</scope>
    <source>
        <strain evidence="8">S1</strain>
    </source>
</reference>
<evidence type="ECO:0000256" key="2">
    <source>
        <dbReference type="ARBA" id="ARBA00023239"/>
    </source>
</evidence>
<evidence type="ECO:0000313" key="7">
    <source>
        <dbReference type="EMBL" id="MFD1426638.1"/>
    </source>
</evidence>
<name>A0ABW4C9S8_9BACL</name>
<comment type="caution">
    <text evidence="7">The sequence shown here is derived from an EMBL/GenBank/DDBJ whole genome shotgun (WGS) entry which is preliminary data.</text>
</comment>
<feature type="region of interest" description="Phosphopantothenate--cysteine ligase" evidence="3">
    <location>
        <begin position="190"/>
        <end position="399"/>
    </location>
</feature>
<comment type="similarity">
    <text evidence="3 4">In the C-terminal section; belongs to the PPC synthetase family.</text>
</comment>
<keyword evidence="1 3" id="KW-0210">Decarboxylase</keyword>
<evidence type="ECO:0000259" key="6">
    <source>
        <dbReference type="Pfam" id="PF04127"/>
    </source>
</evidence>
<comment type="pathway">
    <text evidence="3 4">Cofactor biosynthesis; coenzyme A biosynthesis; CoA from (R)-pantothenate: step 3/5.</text>
</comment>
<keyword evidence="3 4" id="KW-0436">Ligase</keyword>
<dbReference type="InterPro" id="IPR035929">
    <property type="entry name" value="CoaB-like_sf"/>
</dbReference>
<feature type="binding site" evidence="3">
    <location>
        <position position="288"/>
    </location>
    <ligand>
        <name>CTP</name>
        <dbReference type="ChEBI" id="CHEBI:37563"/>
    </ligand>
</feature>
<organism evidence="7 8">
    <name type="scientific">Kroppenstedtia sanguinis</name>
    <dbReference type="NCBI Taxonomy" id="1380684"/>
    <lineage>
        <taxon>Bacteria</taxon>
        <taxon>Bacillati</taxon>
        <taxon>Bacillota</taxon>
        <taxon>Bacilli</taxon>
        <taxon>Bacillales</taxon>
        <taxon>Thermoactinomycetaceae</taxon>
        <taxon>Kroppenstedtia</taxon>
    </lineage>
</organism>
<comment type="cofactor">
    <cofactor evidence="3">
        <name>Mg(2+)</name>
        <dbReference type="ChEBI" id="CHEBI:18420"/>
    </cofactor>
</comment>
<feature type="region of interest" description="Phosphopantothenoylcysteine decarboxylase" evidence="3">
    <location>
        <begin position="1"/>
        <end position="189"/>
    </location>
</feature>
<feature type="domain" description="DNA/pantothenate metabolism flavoprotein C-terminal" evidence="6">
    <location>
        <begin position="185"/>
        <end position="392"/>
    </location>
</feature>
<keyword evidence="3 4" id="KW-0288">FMN</keyword>
<keyword evidence="8" id="KW-1185">Reference proteome</keyword>
<protein>
    <recommendedName>
        <fullName evidence="3">Coenzyme A biosynthesis bifunctional protein CoaBC</fullName>
    </recommendedName>
    <alternativeName>
        <fullName evidence="3">DNA/pantothenate metabolism flavoprotein</fullName>
    </alternativeName>
    <alternativeName>
        <fullName evidence="3">Phosphopantothenoylcysteine synthetase/decarboxylase</fullName>
        <shortName evidence="3">PPCS-PPCDC</shortName>
    </alternativeName>
    <domain>
        <recommendedName>
            <fullName evidence="3">Phosphopantothenoylcysteine decarboxylase</fullName>
            <shortName evidence="3">PPC decarboxylase</shortName>
            <shortName evidence="3">PPC-DC</shortName>
            <ecNumber evidence="3">4.1.1.36</ecNumber>
        </recommendedName>
        <alternativeName>
            <fullName evidence="3">CoaC</fullName>
        </alternativeName>
    </domain>
    <domain>
        <recommendedName>
            <fullName evidence="3">Phosphopantothenate--cysteine ligase</fullName>
            <ecNumber evidence="3">6.3.2.5</ecNumber>
        </recommendedName>
        <alternativeName>
            <fullName evidence="3">CoaB</fullName>
        </alternativeName>
        <alternativeName>
            <fullName evidence="3">Phosphopantothenoylcysteine synthetase</fullName>
            <shortName evidence="3">PPC synthetase</shortName>
            <shortName evidence="3">PPC-S</shortName>
        </alternativeName>
    </domain>
</protein>
<keyword evidence="3" id="KW-0460">Magnesium</keyword>
<comment type="function">
    <text evidence="3">Catalyzes two sequential steps in the biosynthesis of coenzyme A. In the first step cysteine is conjugated to 4'-phosphopantothenate to form 4-phosphopantothenoylcysteine. In the second step the latter compound is decarboxylated to form 4'-phosphopantotheine.</text>
</comment>
<dbReference type="InterPro" id="IPR007085">
    <property type="entry name" value="DNA/pantothenate-metab_flavo_C"/>
</dbReference>
<keyword evidence="3" id="KW-0511">Multifunctional enzyme</keyword>
<dbReference type="EC" id="4.1.1.36" evidence="3"/>